<dbReference type="Proteomes" id="UP000612282">
    <property type="component" value="Unassembled WGS sequence"/>
</dbReference>
<reference evidence="1 2" key="1">
    <citation type="submission" date="2021-01" db="EMBL/GenBank/DDBJ databases">
        <title>Whole genome shotgun sequence of Actinoplanes couchii NBRC 106145.</title>
        <authorList>
            <person name="Komaki H."/>
            <person name="Tamura T."/>
        </authorList>
    </citation>
    <scope>NUCLEOTIDE SEQUENCE [LARGE SCALE GENOMIC DNA]</scope>
    <source>
        <strain evidence="1 2">NBRC 106145</strain>
    </source>
</reference>
<evidence type="ECO:0008006" key="3">
    <source>
        <dbReference type="Google" id="ProtNLM"/>
    </source>
</evidence>
<name>A0ABQ3XTH7_9ACTN</name>
<comment type="caution">
    <text evidence="1">The sequence shown here is derived from an EMBL/GenBank/DDBJ whole genome shotgun (WGS) entry which is preliminary data.</text>
</comment>
<sequence>MLTRFLLRHDNVQDLAGRLFGCSQSTMPRVFRTVRPLLERAMAEVTTQAVQRARLGAVLLNGFVAPTGERADHTDLFPGKHRLSGMNVQVIAELDGRIVETGTPIGGARYDSGMFTASAATER</sequence>
<keyword evidence="2" id="KW-1185">Reference proteome</keyword>
<organism evidence="1 2">
    <name type="scientific">Actinoplanes couchii</name>
    <dbReference type="NCBI Taxonomy" id="403638"/>
    <lineage>
        <taxon>Bacteria</taxon>
        <taxon>Bacillati</taxon>
        <taxon>Actinomycetota</taxon>
        <taxon>Actinomycetes</taxon>
        <taxon>Micromonosporales</taxon>
        <taxon>Micromonosporaceae</taxon>
        <taxon>Actinoplanes</taxon>
    </lineage>
</organism>
<gene>
    <name evidence="1" type="ORF">Aco03nite_102280</name>
</gene>
<evidence type="ECO:0000313" key="2">
    <source>
        <dbReference type="Proteomes" id="UP000612282"/>
    </source>
</evidence>
<accession>A0ABQ3XTH7</accession>
<evidence type="ECO:0000313" key="1">
    <source>
        <dbReference type="EMBL" id="GID61824.1"/>
    </source>
</evidence>
<proteinExistence type="predicted"/>
<dbReference type="EMBL" id="BOMG01000139">
    <property type="protein sequence ID" value="GID61824.1"/>
    <property type="molecule type" value="Genomic_DNA"/>
</dbReference>
<protein>
    <recommendedName>
        <fullName evidence="3">Transposase Helix-turn-helix domain-containing protein</fullName>
    </recommendedName>
</protein>